<dbReference type="PROSITE" id="PS51686">
    <property type="entry name" value="SAM_MT_RSMB_NOP"/>
    <property type="match status" value="1"/>
</dbReference>
<dbReference type="InterPro" id="IPR029063">
    <property type="entry name" value="SAM-dependent_MTases_sf"/>
</dbReference>
<keyword evidence="4 5" id="KW-0694">RNA-binding</keyword>
<dbReference type="InterPro" id="IPR049560">
    <property type="entry name" value="MeTrfase_RsmB-F_NOP2_cat"/>
</dbReference>
<feature type="binding site" evidence="5">
    <location>
        <position position="168"/>
    </location>
    <ligand>
        <name>S-adenosyl-L-methionine</name>
        <dbReference type="ChEBI" id="CHEBI:59789"/>
    </ligand>
</feature>
<dbReference type="PANTHER" id="PTHR22807">
    <property type="entry name" value="NOP2 YEAST -RELATED NOL1/NOP2/FMU SUN DOMAIN-CONTAINING"/>
    <property type="match status" value="1"/>
</dbReference>
<evidence type="ECO:0000256" key="3">
    <source>
        <dbReference type="ARBA" id="ARBA00022691"/>
    </source>
</evidence>
<dbReference type="EMBL" id="JAULJQ010000001">
    <property type="protein sequence ID" value="MDO2408781.1"/>
    <property type="molecule type" value="Genomic_DNA"/>
</dbReference>
<feature type="active site" description="Nucleophile" evidence="5">
    <location>
        <position position="218"/>
    </location>
</feature>
<reference evidence="7 8" key="1">
    <citation type="submission" date="2023-06" db="EMBL/GenBank/DDBJ databases">
        <title>Campylobacter magnum sp. nov., isolated from cecal contents of domestic pigs (Sus scrofa domesticus).</title>
        <authorList>
            <person name="Papic B."/>
            <person name="Gruntar I."/>
        </authorList>
    </citation>
    <scope>NUCLEOTIDE SEQUENCE [LARGE SCALE GENOMIC DNA]</scope>
    <source>
        <strain evidence="8">34484-21</strain>
    </source>
</reference>
<dbReference type="Gene3D" id="3.40.50.150">
    <property type="entry name" value="Vaccinia Virus protein VP39"/>
    <property type="match status" value="1"/>
</dbReference>
<accession>A0ABT8T5D6</accession>
<evidence type="ECO:0000259" key="6">
    <source>
        <dbReference type="PROSITE" id="PS51686"/>
    </source>
</evidence>
<comment type="caution">
    <text evidence="5">Lacks conserved residue(s) required for the propagation of feature annotation.</text>
</comment>
<evidence type="ECO:0000256" key="2">
    <source>
        <dbReference type="ARBA" id="ARBA00022679"/>
    </source>
</evidence>
<dbReference type="SUPFAM" id="SSF53335">
    <property type="entry name" value="S-adenosyl-L-methionine-dependent methyltransferases"/>
    <property type="match status" value="1"/>
</dbReference>
<dbReference type="PRINTS" id="PR02008">
    <property type="entry name" value="RCMTFAMILY"/>
</dbReference>
<evidence type="ECO:0000256" key="1">
    <source>
        <dbReference type="ARBA" id="ARBA00022603"/>
    </source>
</evidence>
<comment type="caution">
    <text evidence="7">The sequence shown here is derived from an EMBL/GenBank/DDBJ whole genome shotgun (WGS) entry which is preliminary data.</text>
</comment>
<dbReference type="EC" id="2.1.1.-" evidence="7"/>
<dbReference type="PANTHER" id="PTHR22807:SF61">
    <property type="entry name" value="NOL1_NOP2_SUN FAMILY PROTEIN _ ANTITERMINATION NUSB DOMAIN-CONTAINING PROTEIN"/>
    <property type="match status" value="1"/>
</dbReference>
<sequence>MFKEYLKELLGSDFDSVWASFFAPKKSGFFITDKSAKKRVLEQFKGAKEFFDNFYIYDDKSALSHSEFFSAGQIYIQNPSSYLATLFLELCMGDEFCDMCASPGGKSIALFSRFAGISGAAIEYDKNRFFTLKQNLEKYGLKGIRAYNKDARSIAKTCANRFDKIMLDAPCSSYSHFNETFSEKSPKELKAIARLQKGLLNAALYALKDGAEMIYSTCTFFSAENEEVIENALNSRFKLEILPLDFEQFFNSKNAAPKIMPRKYGALILPDELYSGFYICKLRKVCQKEQN</sequence>
<dbReference type="GO" id="GO:0032259">
    <property type="term" value="P:methylation"/>
    <property type="evidence" value="ECO:0007669"/>
    <property type="project" value="UniProtKB-KW"/>
</dbReference>
<proteinExistence type="inferred from homology"/>
<feature type="binding site" evidence="5">
    <location>
        <position position="150"/>
    </location>
    <ligand>
        <name>S-adenosyl-L-methionine</name>
        <dbReference type="ChEBI" id="CHEBI:59789"/>
    </ligand>
</feature>
<feature type="binding site" evidence="5">
    <location>
        <position position="123"/>
    </location>
    <ligand>
        <name>S-adenosyl-L-methionine</name>
        <dbReference type="ChEBI" id="CHEBI:59789"/>
    </ligand>
</feature>
<gene>
    <name evidence="7" type="ORF">Q2362_01525</name>
</gene>
<evidence type="ECO:0000313" key="7">
    <source>
        <dbReference type="EMBL" id="MDO2408781.1"/>
    </source>
</evidence>
<evidence type="ECO:0000313" key="8">
    <source>
        <dbReference type="Proteomes" id="UP001171111"/>
    </source>
</evidence>
<keyword evidence="3 5" id="KW-0949">S-adenosyl-L-methionine</keyword>
<feature type="domain" description="SAM-dependent MTase RsmB/NOP-type" evidence="6">
    <location>
        <begin position="1"/>
        <end position="285"/>
    </location>
</feature>
<dbReference type="InterPro" id="IPR001678">
    <property type="entry name" value="MeTrfase_RsmB-F_NOP2_dom"/>
</dbReference>
<protein>
    <submittedName>
        <fullName evidence="7">RsmB/NOP family class I SAM-dependent RNA methyltransferase</fullName>
        <ecNumber evidence="7">2.1.1.-</ecNumber>
    </submittedName>
</protein>
<dbReference type="InterPro" id="IPR023267">
    <property type="entry name" value="RCMT"/>
</dbReference>
<dbReference type="GO" id="GO:0008168">
    <property type="term" value="F:methyltransferase activity"/>
    <property type="evidence" value="ECO:0007669"/>
    <property type="project" value="UniProtKB-KW"/>
</dbReference>
<dbReference type="Pfam" id="PF01189">
    <property type="entry name" value="Methyltr_RsmB-F"/>
    <property type="match status" value="1"/>
</dbReference>
<comment type="similarity">
    <text evidence="5">Belongs to the class I-like SAM-binding methyltransferase superfamily. RsmB/NOP family.</text>
</comment>
<organism evidence="7 8">
    <name type="scientific">Campylobacter magnus</name>
    <dbReference type="NCBI Taxonomy" id="3026462"/>
    <lineage>
        <taxon>Bacteria</taxon>
        <taxon>Pseudomonadati</taxon>
        <taxon>Campylobacterota</taxon>
        <taxon>Epsilonproteobacteria</taxon>
        <taxon>Campylobacterales</taxon>
        <taxon>Campylobacteraceae</taxon>
        <taxon>Campylobacter</taxon>
    </lineage>
</organism>
<dbReference type="RefSeq" id="WP_302243526.1">
    <property type="nucleotide sequence ID" value="NZ_JAULJQ010000001.1"/>
</dbReference>
<keyword evidence="1 5" id="KW-0489">Methyltransferase</keyword>
<keyword evidence="2 5" id="KW-0808">Transferase</keyword>
<dbReference type="Proteomes" id="UP001171111">
    <property type="component" value="Unassembled WGS sequence"/>
</dbReference>
<evidence type="ECO:0000256" key="5">
    <source>
        <dbReference type="PROSITE-ProRule" id="PRU01023"/>
    </source>
</evidence>
<evidence type="ECO:0000256" key="4">
    <source>
        <dbReference type="ARBA" id="ARBA00022884"/>
    </source>
</evidence>
<name>A0ABT8T5D6_9BACT</name>
<keyword evidence="8" id="KW-1185">Reference proteome</keyword>